<dbReference type="GO" id="GO:0016301">
    <property type="term" value="F:kinase activity"/>
    <property type="evidence" value="ECO:0007669"/>
    <property type="project" value="UniProtKB-KW"/>
</dbReference>
<dbReference type="SMART" id="SM01204">
    <property type="entry name" value="FIST_C"/>
    <property type="match status" value="1"/>
</dbReference>
<dbReference type="Pfam" id="PF10442">
    <property type="entry name" value="FIST_C"/>
    <property type="match status" value="1"/>
</dbReference>
<keyword evidence="3" id="KW-0812">Transmembrane</keyword>
<dbReference type="AlphaFoldDB" id="A0A5C7EJB5"/>
<keyword evidence="5" id="KW-0472">Membrane</keyword>
<sequence length="372" mass="40481">MDAFASAQTAADNWLQAVTECVAQLTPLPRGANLGFVYTTDAFSSDLRSIVRYLKDALGIDQWVGSVGVGICAVGREYYEVPALSVMVGAFPPGSFRVFDTVSEGLDQFIAQHGEWFVAKQARFGLVHGDPRNRRLPQLITRLAAAVNDGFLVGGLTSSRSLYAQVSGEITEGGLSGVLFAPEVPVATTLTQSCAPFGTPHEVTQCDGNVIMTLDGRPALDVFYDEIGDILSRDLNKAARYIAAALLVPGSDTGDYLVRNLVGVDPRARLLAIGDVLQPGQRLQFCRRDPANAMKDMQRMLHELKERIPNPPRGAVYYSCLGRGRYMFGEASEELKAIQREFGDVPLTGFFCNGEISHNRLYGYTGVLTLFL</sequence>
<dbReference type="PIRSF" id="PIRSF018953">
    <property type="entry name" value="UCP018953"/>
    <property type="match status" value="1"/>
</dbReference>
<dbReference type="PANTHER" id="PTHR14939:SF5">
    <property type="entry name" value="F-BOX ONLY PROTEIN 22"/>
    <property type="match status" value="1"/>
</dbReference>
<keyword evidence="8" id="KW-0808">Transferase</keyword>
<dbReference type="SMART" id="SM00897">
    <property type="entry name" value="FIST"/>
    <property type="match status" value="1"/>
</dbReference>
<keyword evidence="4" id="KW-1133">Transmembrane helix</keyword>
<evidence type="ECO:0000256" key="4">
    <source>
        <dbReference type="ARBA" id="ARBA00022989"/>
    </source>
</evidence>
<dbReference type="OrthoDB" id="9770435at2"/>
<name>A0A5C7EJB5_9PROT</name>
<dbReference type="RefSeq" id="WP_147800450.1">
    <property type="nucleotide sequence ID" value="NZ_VPFL01000017.1"/>
</dbReference>
<keyword evidence="2" id="KW-1003">Cell membrane</keyword>
<keyword evidence="9" id="KW-1185">Reference proteome</keyword>
<feature type="domain" description="FIST" evidence="6">
    <location>
        <begin position="32"/>
        <end position="218"/>
    </location>
</feature>
<gene>
    <name evidence="8" type="ORF">FR698_12070</name>
</gene>
<dbReference type="EMBL" id="VPFL01000017">
    <property type="protein sequence ID" value="TXF11059.1"/>
    <property type="molecule type" value="Genomic_DNA"/>
</dbReference>
<keyword evidence="8" id="KW-0418">Kinase</keyword>
<evidence type="ECO:0000256" key="1">
    <source>
        <dbReference type="ARBA" id="ARBA00004651"/>
    </source>
</evidence>
<evidence type="ECO:0000259" key="6">
    <source>
        <dbReference type="SMART" id="SM00897"/>
    </source>
</evidence>
<dbReference type="Proteomes" id="UP000321201">
    <property type="component" value="Unassembled WGS sequence"/>
</dbReference>
<comment type="caution">
    <text evidence="8">The sequence shown here is derived from an EMBL/GenBank/DDBJ whole genome shotgun (WGS) entry which is preliminary data.</text>
</comment>
<feature type="domain" description="FIST C-domain" evidence="7">
    <location>
        <begin position="219"/>
        <end position="359"/>
    </location>
</feature>
<evidence type="ECO:0000313" key="8">
    <source>
        <dbReference type="EMBL" id="TXF11059.1"/>
    </source>
</evidence>
<organism evidence="8 9">
    <name type="scientific">Pelomicrobium methylotrophicum</name>
    <dbReference type="NCBI Taxonomy" id="2602750"/>
    <lineage>
        <taxon>Bacteria</taxon>
        <taxon>Pseudomonadati</taxon>
        <taxon>Pseudomonadota</taxon>
        <taxon>Hydrogenophilia</taxon>
        <taxon>Hydrogenophilia incertae sedis</taxon>
        <taxon>Pelomicrobium</taxon>
    </lineage>
</organism>
<reference evidence="8 9" key="1">
    <citation type="submission" date="2019-08" db="EMBL/GenBank/DDBJ databases">
        <title>Pelomicrobium methylotrophicum gen. nov., sp. nov. a moderately thermophilic, facultatively anaerobic, lithoautotrophic and methylotrophic bacterium isolated from a terrestrial mud volcano.</title>
        <authorList>
            <person name="Slobodkina G.B."/>
            <person name="Merkel A.Y."/>
            <person name="Slobodkin A.I."/>
        </authorList>
    </citation>
    <scope>NUCLEOTIDE SEQUENCE [LARGE SCALE GENOMIC DNA]</scope>
    <source>
        <strain evidence="8 9">SM250</strain>
    </source>
</reference>
<dbReference type="InterPro" id="IPR019494">
    <property type="entry name" value="FIST_C"/>
</dbReference>
<evidence type="ECO:0000256" key="5">
    <source>
        <dbReference type="ARBA" id="ARBA00023136"/>
    </source>
</evidence>
<dbReference type="InParanoid" id="A0A5C7EJB5"/>
<evidence type="ECO:0000256" key="3">
    <source>
        <dbReference type="ARBA" id="ARBA00022692"/>
    </source>
</evidence>
<comment type="subcellular location">
    <subcellularLocation>
        <location evidence="1">Cell membrane</location>
        <topology evidence="1">Multi-pass membrane protein</topology>
    </subcellularLocation>
</comment>
<dbReference type="GO" id="GO:0005886">
    <property type="term" value="C:plasma membrane"/>
    <property type="evidence" value="ECO:0007669"/>
    <property type="project" value="UniProtKB-SubCell"/>
</dbReference>
<evidence type="ECO:0000256" key="2">
    <source>
        <dbReference type="ARBA" id="ARBA00022475"/>
    </source>
</evidence>
<evidence type="ECO:0000259" key="7">
    <source>
        <dbReference type="SMART" id="SM01204"/>
    </source>
</evidence>
<accession>A0A5C7EJB5</accession>
<proteinExistence type="predicted"/>
<protein>
    <submittedName>
        <fullName evidence="8">Histidine kinase</fullName>
    </submittedName>
</protein>
<evidence type="ECO:0000313" key="9">
    <source>
        <dbReference type="Proteomes" id="UP000321201"/>
    </source>
</evidence>
<dbReference type="PANTHER" id="PTHR14939">
    <property type="entry name" value="F-BOX ONLY PROTEIN 22"/>
    <property type="match status" value="1"/>
</dbReference>
<dbReference type="InterPro" id="IPR016741">
    <property type="entry name" value="UCP018953"/>
</dbReference>
<dbReference type="InterPro" id="IPR013702">
    <property type="entry name" value="FIST_domain_N"/>
</dbReference>
<dbReference type="Pfam" id="PF08495">
    <property type="entry name" value="FIST"/>
    <property type="match status" value="1"/>
</dbReference>